<dbReference type="PANTHER" id="PTHR23104">
    <property type="entry name" value="MULTIPLE COAGULATION FACTOR DEFICIENCY PROTEIN 2 NEURAL STEM CELL DERIVED NEURONAL SURVIVAL PROTEIN"/>
    <property type="match status" value="1"/>
</dbReference>
<keyword evidence="4" id="KW-0106">Calcium</keyword>
<protein>
    <submittedName>
        <fullName evidence="6">(spotted green pufferfish) hypothetical protein</fullName>
    </submittedName>
</protein>
<evidence type="ECO:0000313" key="6">
    <source>
        <dbReference type="EMBL" id="CAG11016.1"/>
    </source>
</evidence>
<dbReference type="SUPFAM" id="SSF47473">
    <property type="entry name" value="EF-hand"/>
    <property type="match status" value="1"/>
</dbReference>
<dbReference type="GO" id="GO:0005509">
    <property type="term" value="F:calcium ion binding"/>
    <property type="evidence" value="ECO:0007669"/>
    <property type="project" value="InterPro"/>
</dbReference>
<proteinExistence type="predicted"/>
<dbReference type="InterPro" id="IPR002048">
    <property type="entry name" value="EF_hand_dom"/>
</dbReference>
<evidence type="ECO:0000256" key="4">
    <source>
        <dbReference type="ARBA" id="ARBA00022837"/>
    </source>
</evidence>
<gene>
    <name evidence="6" type="ORF">GSTENG00032816001</name>
</gene>
<evidence type="ECO:0000259" key="5">
    <source>
        <dbReference type="PROSITE" id="PS50222"/>
    </source>
</evidence>
<name>Q4RKR6_TETNG</name>
<dbReference type="AlphaFoldDB" id="Q4RKR6"/>
<dbReference type="PANTHER" id="PTHR23104:SF15">
    <property type="entry name" value="CELL GROWTH REGULATOR WITH EF HAND DOMAIN PROTEIN 1"/>
    <property type="match status" value="1"/>
</dbReference>
<accession>Q4RKR6</accession>
<organism evidence="6">
    <name type="scientific">Tetraodon nigroviridis</name>
    <name type="common">Spotted green pufferfish</name>
    <name type="synonym">Chelonodon nigroviridis</name>
    <dbReference type="NCBI Taxonomy" id="99883"/>
    <lineage>
        <taxon>Eukaryota</taxon>
        <taxon>Metazoa</taxon>
        <taxon>Chordata</taxon>
        <taxon>Craniata</taxon>
        <taxon>Vertebrata</taxon>
        <taxon>Euteleostomi</taxon>
        <taxon>Actinopterygii</taxon>
        <taxon>Neopterygii</taxon>
        <taxon>Teleostei</taxon>
        <taxon>Neoteleostei</taxon>
        <taxon>Acanthomorphata</taxon>
        <taxon>Eupercaria</taxon>
        <taxon>Tetraodontiformes</taxon>
        <taxon>Tetradontoidea</taxon>
        <taxon>Tetraodontidae</taxon>
        <taxon>Tetraodon</taxon>
    </lineage>
</organism>
<dbReference type="PROSITE" id="PS00018">
    <property type="entry name" value="EF_HAND_1"/>
    <property type="match status" value="2"/>
</dbReference>
<dbReference type="InterPro" id="IPR052110">
    <property type="entry name" value="MCFD2-like"/>
</dbReference>
<dbReference type="InterPro" id="IPR011992">
    <property type="entry name" value="EF-hand-dom_pair"/>
</dbReference>
<dbReference type="OrthoDB" id="289247at2759"/>
<dbReference type="PROSITE" id="PS50222">
    <property type="entry name" value="EF_HAND_2"/>
    <property type="match status" value="1"/>
</dbReference>
<evidence type="ECO:0000256" key="2">
    <source>
        <dbReference type="ARBA" id="ARBA00022729"/>
    </source>
</evidence>
<comment type="caution">
    <text evidence="6">The sequence shown here is derived from an EMBL/GenBank/DDBJ whole genome shotgun (WGS) entry which is preliminary data.</text>
</comment>
<evidence type="ECO:0000256" key="1">
    <source>
        <dbReference type="ARBA" id="ARBA00022723"/>
    </source>
</evidence>
<dbReference type="Gene3D" id="1.10.238.10">
    <property type="entry name" value="EF-hand"/>
    <property type="match status" value="1"/>
</dbReference>
<reference evidence="6" key="1">
    <citation type="journal article" date="2004" name="Nature">
        <title>Genome duplication in the teleost fish Tetraodon nigroviridis reveals the early vertebrate proto-karyotype.</title>
        <authorList>
            <person name="Jaillon O."/>
            <person name="Aury J.-M."/>
            <person name="Brunet F."/>
            <person name="Petit J.-L."/>
            <person name="Stange-Thomann N."/>
            <person name="Mauceli E."/>
            <person name="Bouneau L."/>
            <person name="Fischer C."/>
            <person name="Ozouf-Costaz C."/>
            <person name="Bernot A."/>
            <person name="Nicaud S."/>
            <person name="Jaffe D."/>
            <person name="Fisher S."/>
            <person name="Lutfalla G."/>
            <person name="Dossat C."/>
            <person name="Segurens B."/>
            <person name="Dasilva C."/>
            <person name="Salanoubat M."/>
            <person name="Levy M."/>
            <person name="Boudet N."/>
            <person name="Castellano S."/>
            <person name="Anthouard V."/>
            <person name="Jubin C."/>
            <person name="Castelli V."/>
            <person name="Katinka M."/>
            <person name="Vacherie B."/>
            <person name="Biemont C."/>
            <person name="Skalli Z."/>
            <person name="Cattolico L."/>
            <person name="Poulain J."/>
            <person name="De Berardinis V."/>
            <person name="Cruaud C."/>
            <person name="Duprat S."/>
            <person name="Brottier P."/>
            <person name="Coutanceau J.-P."/>
            <person name="Gouzy J."/>
            <person name="Parra G."/>
            <person name="Lardier G."/>
            <person name="Chapple C."/>
            <person name="McKernan K.J."/>
            <person name="McEwan P."/>
            <person name="Bosak S."/>
            <person name="Kellis M."/>
            <person name="Volff J.-N."/>
            <person name="Guigo R."/>
            <person name="Zody M.C."/>
            <person name="Mesirov J."/>
            <person name="Lindblad-Toh K."/>
            <person name="Birren B."/>
            <person name="Nusbaum C."/>
            <person name="Kahn D."/>
            <person name="Robinson-Rechavi M."/>
            <person name="Laudet V."/>
            <person name="Schachter V."/>
            <person name="Quetier F."/>
            <person name="Saurin W."/>
            <person name="Scarpelli C."/>
            <person name="Wincker P."/>
            <person name="Lander E.S."/>
            <person name="Weissenbach J."/>
            <person name="Roest Crollius H."/>
        </authorList>
    </citation>
    <scope>NUCLEOTIDE SEQUENCE [LARGE SCALE GENOMIC DNA]</scope>
</reference>
<feature type="domain" description="EF-hand" evidence="5">
    <location>
        <begin position="1"/>
        <end position="31"/>
    </location>
</feature>
<keyword evidence="1" id="KW-0479">Metal-binding</keyword>
<feature type="non-terminal residue" evidence="6">
    <location>
        <position position="1"/>
    </location>
</feature>
<dbReference type="InterPro" id="IPR018247">
    <property type="entry name" value="EF_Hand_1_Ca_BS"/>
</dbReference>
<dbReference type="EMBL" id="CAAE01015026">
    <property type="protein sequence ID" value="CAG11016.1"/>
    <property type="molecule type" value="Genomic_DNA"/>
</dbReference>
<dbReference type="KEGG" id="tng:GSTEN00032816G001"/>
<reference evidence="6" key="2">
    <citation type="submission" date="2004-02" db="EMBL/GenBank/DDBJ databases">
        <authorList>
            <consortium name="Genoscope"/>
            <consortium name="Whitehead Institute Centre for Genome Research"/>
        </authorList>
    </citation>
    <scope>NUCLEOTIDE SEQUENCE</scope>
</reference>
<feature type="non-terminal residue" evidence="6">
    <location>
        <position position="71"/>
    </location>
</feature>
<keyword evidence="3" id="KW-0677">Repeat</keyword>
<sequence length="71" mass="8014">VFFLFRLFDFDRSGLLDGLEMMQLLTDYNSRQTPGTHANEQVISLVDFLLQTQDLNQDGLLAPSELLAAPL</sequence>
<keyword evidence="2" id="KW-0732">Signal</keyword>
<evidence type="ECO:0000256" key="3">
    <source>
        <dbReference type="ARBA" id="ARBA00022737"/>
    </source>
</evidence>